<evidence type="ECO:0000313" key="3">
    <source>
        <dbReference type="EMBL" id="PWJ77970.1"/>
    </source>
</evidence>
<feature type="transmembrane region" description="Helical" evidence="2">
    <location>
        <begin position="7"/>
        <end position="26"/>
    </location>
</feature>
<evidence type="ECO:0000256" key="2">
    <source>
        <dbReference type="SAM" id="Phobius"/>
    </source>
</evidence>
<reference evidence="3 4" key="1">
    <citation type="submission" date="2018-05" db="EMBL/GenBank/DDBJ databases">
        <authorList>
            <person name="Goeker M."/>
            <person name="Huntemann M."/>
            <person name="Clum A."/>
            <person name="Pillay M."/>
            <person name="Palaniappan K."/>
            <person name="Varghese N."/>
            <person name="Mikhailova N."/>
            <person name="Stamatis D."/>
            <person name="Reddy T."/>
            <person name="Daum C."/>
            <person name="Shapiro N."/>
            <person name="Ivanova N."/>
            <person name="Kyrpides N."/>
            <person name="Woyke T."/>
        </authorList>
    </citation>
    <scope>NUCLEOTIDE SEQUENCE [LARGE SCALE GENOMIC DNA]</scope>
    <source>
        <strain evidence="3 4">DSM 26524</strain>
    </source>
</reference>
<organism evidence="3 4">
    <name type="scientific">Murimonas intestini</name>
    <dbReference type="NCBI Taxonomy" id="1337051"/>
    <lineage>
        <taxon>Bacteria</taxon>
        <taxon>Bacillati</taxon>
        <taxon>Bacillota</taxon>
        <taxon>Clostridia</taxon>
        <taxon>Lachnospirales</taxon>
        <taxon>Lachnospiraceae</taxon>
        <taxon>Murimonas</taxon>
    </lineage>
</organism>
<keyword evidence="2" id="KW-1133">Transmembrane helix</keyword>
<sequence length="99" mass="11025">MKKKTKQILAIAAVVLLAGLYIATLILSLMKSEMAQSLFRGAVACTILIPCLLYVYMMAYKMLRGKGNDDKISGIDTENEKKEIKENKKQQGKQGTKNK</sequence>
<keyword evidence="2" id="KW-0472">Membrane</keyword>
<dbReference type="Proteomes" id="UP000245412">
    <property type="component" value="Unassembled WGS sequence"/>
</dbReference>
<protein>
    <submittedName>
        <fullName evidence="3">Uncharacterized protein</fullName>
    </submittedName>
</protein>
<feature type="region of interest" description="Disordered" evidence="1">
    <location>
        <begin position="66"/>
        <end position="99"/>
    </location>
</feature>
<proteinExistence type="predicted"/>
<dbReference type="AlphaFoldDB" id="A0AB73T7L3"/>
<evidence type="ECO:0000256" key="1">
    <source>
        <dbReference type="SAM" id="MobiDB-lite"/>
    </source>
</evidence>
<evidence type="ECO:0000313" key="4">
    <source>
        <dbReference type="Proteomes" id="UP000245412"/>
    </source>
</evidence>
<keyword evidence="2" id="KW-0812">Transmembrane</keyword>
<comment type="caution">
    <text evidence="3">The sequence shown here is derived from an EMBL/GenBank/DDBJ whole genome shotgun (WGS) entry which is preliminary data.</text>
</comment>
<gene>
    <name evidence="3" type="ORF">C7383_102103</name>
</gene>
<dbReference type="EMBL" id="QGGY01000002">
    <property type="protein sequence ID" value="PWJ77970.1"/>
    <property type="molecule type" value="Genomic_DNA"/>
</dbReference>
<name>A0AB73T7L3_9FIRM</name>
<dbReference type="RefSeq" id="WP_109624922.1">
    <property type="nucleotide sequence ID" value="NZ_JANKBI010000012.1"/>
</dbReference>
<accession>A0AB73T7L3</accession>
<feature type="transmembrane region" description="Helical" evidence="2">
    <location>
        <begin position="38"/>
        <end position="56"/>
    </location>
</feature>
<feature type="compositionally biased region" description="Basic and acidic residues" evidence="1">
    <location>
        <begin position="66"/>
        <end position="89"/>
    </location>
</feature>
<keyword evidence="4" id="KW-1185">Reference proteome</keyword>